<dbReference type="Gene3D" id="2.60.40.790">
    <property type="match status" value="1"/>
</dbReference>
<dbReference type="CDD" id="cd02035">
    <property type="entry name" value="ArsA"/>
    <property type="match status" value="1"/>
</dbReference>
<dbReference type="PANTHER" id="PTHR10803:SF3">
    <property type="entry name" value="ATPASE GET3"/>
    <property type="match status" value="1"/>
</dbReference>
<dbReference type="GO" id="GO:0005524">
    <property type="term" value="F:ATP binding"/>
    <property type="evidence" value="ECO:0007669"/>
    <property type="project" value="UniProtKB-KW"/>
</dbReference>
<dbReference type="EC" id="7.3.2.7" evidence="8"/>
<feature type="domain" description="ArsA HSP20-like" evidence="10">
    <location>
        <begin position="329"/>
        <end position="388"/>
    </location>
</feature>
<keyword evidence="2" id="KW-0547">Nucleotide-binding</keyword>
<keyword evidence="3" id="KW-0067">ATP-binding</keyword>
<dbReference type="FunFam" id="3.40.50.300:FF:001801">
    <property type="entry name" value="Putative arsenical pump-driving ATPase"/>
    <property type="match status" value="1"/>
</dbReference>
<evidence type="ECO:0000259" key="10">
    <source>
        <dbReference type="Pfam" id="PF17886"/>
    </source>
</evidence>
<dbReference type="InterPro" id="IPR025723">
    <property type="entry name" value="ArsA/GET3_ATPase-like"/>
</dbReference>
<evidence type="ECO:0000256" key="1">
    <source>
        <dbReference type="ARBA" id="ARBA00011040"/>
    </source>
</evidence>
<keyword evidence="4" id="KW-0059">Arsenical resistance</keyword>
<evidence type="ECO:0000256" key="6">
    <source>
        <dbReference type="ARBA" id="ARBA00052296"/>
    </source>
</evidence>
<dbReference type="Pfam" id="PF17886">
    <property type="entry name" value="ArsA_HSP20"/>
    <property type="match status" value="1"/>
</dbReference>
<dbReference type="InterPro" id="IPR016300">
    <property type="entry name" value="ATPase_ArsA/GET3"/>
</dbReference>
<comment type="caution">
    <text evidence="11">The sequence shown here is derived from an EMBL/GenBank/DDBJ whole genome shotgun (WGS) entry which is preliminary data.</text>
</comment>
<gene>
    <name evidence="11" type="ORF">D0433_02780</name>
</gene>
<organism evidence="11 12">
    <name type="scientific">Candidatus Thermochlorobacter aerophilus</name>
    <dbReference type="NCBI Taxonomy" id="1868324"/>
    <lineage>
        <taxon>Bacteria</taxon>
        <taxon>Pseudomonadati</taxon>
        <taxon>Chlorobiota</taxon>
        <taxon>Chlorobiia</taxon>
        <taxon>Chlorobiales</taxon>
        <taxon>Candidatus Thermochlorobacteriaceae</taxon>
        <taxon>Candidatus Thermochlorobacter</taxon>
    </lineage>
</organism>
<evidence type="ECO:0000256" key="3">
    <source>
        <dbReference type="ARBA" id="ARBA00022840"/>
    </source>
</evidence>
<keyword evidence="5" id="KW-1278">Translocase</keyword>
<protein>
    <recommendedName>
        <fullName evidence="8">arsenite-transporting ATPase</fullName>
        <ecNumber evidence="8">7.3.2.7</ecNumber>
    </recommendedName>
</protein>
<sequence length="408" mass="45808">MRVITFTGKGGVGKTSVAAATALRLSELGLRTLIMSTDPAHSLSDSYDVPLSSEVKRVRENLYAIEVNAYVDLKDNWEVVQQYFAGVLMAQGAQGIMVDEMTVLPGMEELFSLMRVKRYKQSGKYDALILDTAPTGETLRLLSLPEVLTWGVKAARLVEKFVLKPVARPLAKMSDKLQAYVPKEEVMQTVDRMFEELESIKGILSDPETASVRLVMNAEKMVIKETMRALTYLNLYGFKVDMVVVNKLLDEHENSGYLEKWKGVQQRYLREIDEAFSPLPIRKAKLYDDEVVGLKALERLANDIYGEQNPAEMMYCESPIRFERNGDICEVMLKLPFANPEEIESWVSGDELFIQLGNQRKVLTLPIALTGVEPGEASMRDKWLVIPFVPHAVTQSSGSEIQSLSNAI</sequence>
<dbReference type="EMBL" id="PHFL01000010">
    <property type="protein sequence ID" value="RFM25115.1"/>
    <property type="molecule type" value="Genomic_DNA"/>
</dbReference>
<evidence type="ECO:0000313" key="12">
    <source>
        <dbReference type="Proteomes" id="UP000266389"/>
    </source>
</evidence>
<dbReference type="InterPro" id="IPR027417">
    <property type="entry name" value="P-loop_NTPase"/>
</dbReference>
<evidence type="ECO:0000256" key="8">
    <source>
        <dbReference type="ARBA" id="ARBA00066752"/>
    </source>
</evidence>
<comment type="catalytic activity">
    <reaction evidence="6">
        <text>arsenite(in) + ATP + H2O = arsenite(out) + ADP + phosphate + H(+)</text>
        <dbReference type="Rhea" id="RHEA:11348"/>
        <dbReference type="ChEBI" id="CHEBI:15377"/>
        <dbReference type="ChEBI" id="CHEBI:15378"/>
        <dbReference type="ChEBI" id="CHEBI:29242"/>
        <dbReference type="ChEBI" id="CHEBI:30616"/>
        <dbReference type="ChEBI" id="CHEBI:43474"/>
        <dbReference type="ChEBI" id="CHEBI:456216"/>
        <dbReference type="EC" id="7.3.2.7"/>
    </reaction>
</comment>
<dbReference type="SUPFAM" id="SSF52540">
    <property type="entry name" value="P-loop containing nucleoside triphosphate hydrolases"/>
    <property type="match status" value="1"/>
</dbReference>
<accession>A0A395M2U0</accession>
<comment type="function">
    <text evidence="7">Anion-transporting ATPase. Catalyzes the extrusion of arsenite.</text>
</comment>
<dbReference type="NCBIfam" id="TIGR00345">
    <property type="entry name" value="GET3_arsA_TRC40"/>
    <property type="match status" value="1"/>
</dbReference>
<dbReference type="InterPro" id="IPR008978">
    <property type="entry name" value="HSP20-like_chaperone"/>
</dbReference>
<evidence type="ECO:0000256" key="5">
    <source>
        <dbReference type="ARBA" id="ARBA00022967"/>
    </source>
</evidence>
<dbReference type="AlphaFoldDB" id="A0A395M2U0"/>
<evidence type="ECO:0000256" key="7">
    <source>
        <dbReference type="ARBA" id="ARBA00059736"/>
    </source>
</evidence>
<evidence type="ECO:0000256" key="2">
    <source>
        <dbReference type="ARBA" id="ARBA00022741"/>
    </source>
</evidence>
<evidence type="ECO:0000259" key="9">
    <source>
        <dbReference type="Pfam" id="PF02374"/>
    </source>
</evidence>
<proteinExistence type="inferred from homology"/>
<evidence type="ECO:0000313" key="11">
    <source>
        <dbReference type="EMBL" id="RFM25115.1"/>
    </source>
</evidence>
<name>A0A395M2U0_9BACT</name>
<dbReference type="Pfam" id="PF02374">
    <property type="entry name" value="ArsA_ATPase"/>
    <property type="match status" value="1"/>
</dbReference>
<dbReference type="GO" id="GO:0016887">
    <property type="term" value="F:ATP hydrolysis activity"/>
    <property type="evidence" value="ECO:0007669"/>
    <property type="project" value="InterPro"/>
</dbReference>
<dbReference type="GO" id="GO:0015446">
    <property type="term" value="F:ATPase-coupled arsenite transmembrane transporter activity"/>
    <property type="evidence" value="ECO:0007669"/>
    <property type="project" value="UniProtKB-EC"/>
</dbReference>
<dbReference type="PANTHER" id="PTHR10803">
    <property type="entry name" value="ARSENICAL PUMP-DRIVING ATPASE ARSENITE-TRANSLOCATING ATPASE"/>
    <property type="match status" value="1"/>
</dbReference>
<reference evidence="11 12" key="1">
    <citation type="journal article" date="2011" name="ISME J.">
        <title>Community ecology of hot spring cyanobacterial mats: predominant populations and their functional potential.</title>
        <authorList>
            <person name="Klatt C.G."/>
            <person name="Wood J.M."/>
            <person name="Rusch D.B."/>
            <person name="Bateson M.M."/>
            <person name="Hamamura N."/>
            <person name="Heidelberg J.F."/>
            <person name="Grossman A.R."/>
            <person name="Bhaya D."/>
            <person name="Cohan F.M."/>
            <person name="Kuhl M."/>
            <person name="Bryant D.A."/>
            <person name="Ward D.M."/>
        </authorList>
    </citation>
    <scope>NUCLEOTIDE SEQUENCE [LARGE SCALE GENOMIC DNA]</scope>
    <source>
        <strain evidence="11">OS</strain>
    </source>
</reference>
<dbReference type="Gene3D" id="3.40.50.300">
    <property type="entry name" value="P-loop containing nucleotide triphosphate hydrolases"/>
    <property type="match status" value="1"/>
</dbReference>
<dbReference type="InterPro" id="IPR040612">
    <property type="entry name" value="ArsA_HSP20-like"/>
</dbReference>
<comment type="similarity">
    <text evidence="1">Belongs to the arsA ATPase family.</text>
</comment>
<feature type="domain" description="ArsA/GET3 Anion-transporting ATPase-like" evidence="9">
    <location>
        <begin position="1"/>
        <end position="305"/>
    </location>
</feature>
<evidence type="ECO:0000256" key="4">
    <source>
        <dbReference type="ARBA" id="ARBA00022849"/>
    </source>
</evidence>
<dbReference type="Proteomes" id="UP000266389">
    <property type="component" value="Unassembled WGS sequence"/>
</dbReference>